<evidence type="ECO:0000313" key="2">
    <source>
        <dbReference type="Proteomes" id="UP000649114"/>
    </source>
</evidence>
<name>A0AAN5YMJ2_ASPLE</name>
<organism evidence="1 2">
    <name type="scientific">Aspergillus lentulus</name>
    <dbReference type="NCBI Taxonomy" id="293939"/>
    <lineage>
        <taxon>Eukaryota</taxon>
        <taxon>Fungi</taxon>
        <taxon>Dikarya</taxon>
        <taxon>Ascomycota</taxon>
        <taxon>Pezizomycotina</taxon>
        <taxon>Eurotiomycetes</taxon>
        <taxon>Eurotiomycetidae</taxon>
        <taxon>Eurotiales</taxon>
        <taxon>Aspergillaceae</taxon>
        <taxon>Aspergillus</taxon>
        <taxon>Aspergillus subgen. Fumigati</taxon>
    </lineage>
</organism>
<comment type="caution">
    <text evidence="1">The sequence shown here is derived from an EMBL/GenBank/DDBJ whole genome shotgun (WGS) entry which is preliminary data.</text>
</comment>
<dbReference type="PANTHER" id="PTHR47655">
    <property type="entry name" value="QUINIC ACID UTILIZATION ACTIVATOR"/>
    <property type="match status" value="1"/>
</dbReference>
<dbReference type="EMBL" id="JAAAPU010000075">
    <property type="protein sequence ID" value="KAF4203619.1"/>
    <property type="molecule type" value="Genomic_DNA"/>
</dbReference>
<gene>
    <name evidence="1" type="ORF">CNMCM8927_008477</name>
</gene>
<accession>A0AAN5YMJ2</accession>
<sequence>MSPKNSSSASTNIARKRVDKACNRCRSKKTKVRKWIWVTYADLALTGERKKAHDKVYPKGYVKMLEQQHIWLVAGLQQLYRRALNGQGWPSGLLRCQANGHPLTHDLLTCLGVLDHSKGEGFEVDALVMYHKLCKQDAPASAQHQECSDSSSDSAHLLSLACRFVNPLAQQMTVPQSKHSPGTSVRSQSGLSTLFGGPQLTMTGVVNPVVLQEPLSPWQQWSDSEYCRLEQIEVMGLSDFENVLSEDEAVSDECAVHGHSAAHHIQFFEY</sequence>
<protein>
    <submittedName>
        <fullName evidence="1">Uncharacterized protein</fullName>
    </submittedName>
</protein>
<reference evidence="1" key="2">
    <citation type="submission" date="2020-04" db="EMBL/GenBank/DDBJ databases">
        <authorList>
            <person name="Santos R.A.C."/>
            <person name="Steenwyk J.L."/>
            <person name="Rivero-Menendez O."/>
            <person name="Mead M.E."/>
            <person name="Silva L.P."/>
            <person name="Bastos R.W."/>
            <person name="Alastruey-Izquierdo A."/>
            <person name="Goldman G.H."/>
            <person name="Rokas A."/>
        </authorList>
    </citation>
    <scope>NUCLEOTIDE SEQUENCE</scope>
    <source>
        <strain evidence="1">CNM-CM8927</strain>
    </source>
</reference>
<evidence type="ECO:0000313" key="1">
    <source>
        <dbReference type="EMBL" id="KAF4203619.1"/>
    </source>
</evidence>
<dbReference type="InterPro" id="IPR052783">
    <property type="entry name" value="Metabolic/Drug-Res_Regulator"/>
</dbReference>
<dbReference type="AlphaFoldDB" id="A0AAN5YMJ2"/>
<proteinExistence type="predicted"/>
<dbReference type="PANTHER" id="PTHR47655:SF3">
    <property type="entry name" value="ZN(II)2CYS6 TRANSCRIPTION FACTOR (EUROFUNG)"/>
    <property type="match status" value="1"/>
</dbReference>
<dbReference type="Proteomes" id="UP000649114">
    <property type="component" value="Unassembled WGS sequence"/>
</dbReference>
<reference evidence="1" key="1">
    <citation type="journal article" date="2020" name="bioRxiv">
        <title>Genomic and phenotypic heterogeneity of clinical isolates of the human pathogens Aspergillus fumigatus, Aspergillus lentulus and Aspergillus fumigatiaffinis.</title>
        <authorList>
            <person name="dos Santos R.A.C."/>
            <person name="Steenwyk J.L."/>
            <person name="Rivero-Menendez O."/>
            <person name="Mead M.E."/>
            <person name="Silva L.P."/>
            <person name="Bastos R.W."/>
            <person name="Alastruey-Izquierdo A."/>
            <person name="Goldman G.H."/>
            <person name="Rokas A."/>
        </authorList>
    </citation>
    <scope>NUCLEOTIDE SEQUENCE</scope>
    <source>
        <strain evidence="1">CNM-CM8927</strain>
    </source>
</reference>